<evidence type="ECO:0000313" key="2">
    <source>
        <dbReference type="Proteomes" id="UP000607653"/>
    </source>
</evidence>
<keyword evidence="2" id="KW-1185">Reference proteome</keyword>
<dbReference type="Proteomes" id="UP000607653">
    <property type="component" value="Unassembled WGS sequence"/>
</dbReference>
<sequence>MSIVVAAVPFKRCLSFQEIRDVRKRRKQSLPPCSPVAAANLGH</sequence>
<proteinExistence type="predicted"/>
<gene>
    <name evidence="1" type="ORF">HUJ06_011984</name>
</gene>
<accession>A0A822YM28</accession>
<reference evidence="1 2" key="1">
    <citation type="journal article" date="2020" name="Mol. Biol. Evol.">
        <title>Distinct Expression and Methylation Patterns for Genes with Different Fates following a Single Whole-Genome Duplication in Flowering Plants.</title>
        <authorList>
            <person name="Shi T."/>
            <person name="Rahmani R.S."/>
            <person name="Gugger P.F."/>
            <person name="Wang M."/>
            <person name="Li H."/>
            <person name="Zhang Y."/>
            <person name="Li Z."/>
            <person name="Wang Q."/>
            <person name="Van de Peer Y."/>
            <person name="Marchal K."/>
            <person name="Chen J."/>
        </authorList>
    </citation>
    <scope>NUCLEOTIDE SEQUENCE [LARGE SCALE GENOMIC DNA]</scope>
    <source>
        <tissue evidence="1">Leaf</tissue>
    </source>
</reference>
<comment type="caution">
    <text evidence="1">The sequence shown here is derived from an EMBL/GenBank/DDBJ whole genome shotgun (WGS) entry which is preliminary data.</text>
</comment>
<organism evidence="1 2">
    <name type="scientific">Nelumbo nucifera</name>
    <name type="common">Sacred lotus</name>
    <dbReference type="NCBI Taxonomy" id="4432"/>
    <lineage>
        <taxon>Eukaryota</taxon>
        <taxon>Viridiplantae</taxon>
        <taxon>Streptophyta</taxon>
        <taxon>Embryophyta</taxon>
        <taxon>Tracheophyta</taxon>
        <taxon>Spermatophyta</taxon>
        <taxon>Magnoliopsida</taxon>
        <taxon>Proteales</taxon>
        <taxon>Nelumbonaceae</taxon>
        <taxon>Nelumbo</taxon>
    </lineage>
</organism>
<name>A0A822YM28_NELNU</name>
<dbReference type="EMBL" id="DUZY01000003">
    <property type="protein sequence ID" value="DAD33133.1"/>
    <property type="molecule type" value="Genomic_DNA"/>
</dbReference>
<protein>
    <submittedName>
        <fullName evidence="1">Uncharacterized protein</fullName>
    </submittedName>
</protein>
<evidence type="ECO:0000313" key="1">
    <source>
        <dbReference type="EMBL" id="DAD33133.1"/>
    </source>
</evidence>
<dbReference type="AlphaFoldDB" id="A0A822YM28"/>